<accession>A0A444VW15</accession>
<dbReference type="Gene3D" id="1.10.30.50">
    <property type="match status" value="1"/>
</dbReference>
<evidence type="ECO:0000313" key="3">
    <source>
        <dbReference type="EMBL" id="RYJ37524.1"/>
    </source>
</evidence>
<feature type="region of interest" description="Disordered" evidence="1">
    <location>
        <begin position="1"/>
        <end position="25"/>
    </location>
</feature>
<dbReference type="RefSeq" id="WP_129748287.1">
    <property type="nucleotide sequence ID" value="NZ_JUIV01000015.1"/>
</dbReference>
<keyword evidence="3" id="KW-0540">Nuclease</keyword>
<proteinExistence type="predicted"/>
<dbReference type="CDD" id="cd00085">
    <property type="entry name" value="HNHc"/>
    <property type="match status" value="1"/>
</dbReference>
<dbReference type="Pfam" id="PF01844">
    <property type="entry name" value="HNH"/>
    <property type="match status" value="1"/>
</dbReference>
<dbReference type="OrthoDB" id="9802901at2"/>
<comment type="caution">
    <text evidence="3">The sequence shown here is derived from an EMBL/GenBank/DDBJ whole genome shotgun (WGS) entry which is preliminary data.</text>
</comment>
<dbReference type="GO" id="GO:0008270">
    <property type="term" value="F:zinc ion binding"/>
    <property type="evidence" value="ECO:0007669"/>
    <property type="project" value="InterPro"/>
</dbReference>
<name>A0A444VW15_9FLAO</name>
<evidence type="ECO:0000313" key="4">
    <source>
        <dbReference type="Proteomes" id="UP000290433"/>
    </source>
</evidence>
<evidence type="ECO:0000259" key="2">
    <source>
        <dbReference type="Pfam" id="PF01844"/>
    </source>
</evidence>
<dbReference type="InterPro" id="IPR003615">
    <property type="entry name" value="HNH_nuc"/>
</dbReference>
<feature type="compositionally biased region" description="Polar residues" evidence="1">
    <location>
        <begin position="16"/>
        <end position="25"/>
    </location>
</feature>
<dbReference type="EMBL" id="JUIV01000015">
    <property type="protein sequence ID" value="RYJ37524.1"/>
    <property type="molecule type" value="Genomic_DNA"/>
</dbReference>
<dbReference type="InterPro" id="IPR002711">
    <property type="entry name" value="HNH"/>
</dbReference>
<protein>
    <submittedName>
        <fullName evidence="3">HNH endonuclease</fullName>
    </submittedName>
</protein>
<feature type="domain" description="HNH" evidence="2">
    <location>
        <begin position="96"/>
        <end position="154"/>
    </location>
</feature>
<organism evidence="3 4">
    <name type="scientific">Flavobacterium anhuiense</name>
    <dbReference type="NCBI Taxonomy" id="459526"/>
    <lineage>
        <taxon>Bacteria</taxon>
        <taxon>Pseudomonadati</taxon>
        <taxon>Bacteroidota</taxon>
        <taxon>Flavobacteriia</taxon>
        <taxon>Flavobacteriales</taxon>
        <taxon>Flavobacteriaceae</taxon>
        <taxon>Flavobacterium</taxon>
    </lineage>
</organism>
<dbReference type="AlphaFoldDB" id="A0A444VW15"/>
<reference evidence="3 4" key="1">
    <citation type="submission" date="2014-12" db="EMBL/GenBank/DDBJ databases">
        <title>Genome sequence of Flavobacterium anhuiense RCM74.</title>
        <authorList>
            <person name="Kim J.F."/>
            <person name="Song J.Y."/>
            <person name="Kwak M.-J."/>
            <person name="Lee S.-W."/>
        </authorList>
    </citation>
    <scope>NUCLEOTIDE SEQUENCE [LARGE SCALE GENOMIC DNA]</scope>
    <source>
        <strain evidence="3 4">RCM74</strain>
    </source>
</reference>
<dbReference type="GO" id="GO:0004519">
    <property type="term" value="F:endonuclease activity"/>
    <property type="evidence" value="ECO:0007669"/>
    <property type="project" value="UniProtKB-KW"/>
</dbReference>
<evidence type="ECO:0000256" key="1">
    <source>
        <dbReference type="SAM" id="MobiDB-lite"/>
    </source>
</evidence>
<sequence length="186" mass="20936">MNSYSKVPKENDYQGAATSLTPNRNTIGNTFQLADNRVSSSTLTNTNISVRQLKSNQAIANFNSNVVQLGRINFTKEQREKKLAANKKSNGGFHTCTNCGFQHKKIHYATFKGRRMGDGQFHVDHIQPASKGGKNNMRNGRIFCGTCNTSRGNRANVGVTGFKKYHALHRKKIAKNYMRRPSKKRR</sequence>
<keyword evidence="3" id="KW-0378">Hydrolase</keyword>
<keyword evidence="3" id="KW-0255">Endonuclease</keyword>
<dbReference type="Proteomes" id="UP000290433">
    <property type="component" value="Unassembled WGS sequence"/>
</dbReference>
<gene>
    <name evidence="3" type="ORF">NU08_3516</name>
</gene>
<dbReference type="GO" id="GO:0003676">
    <property type="term" value="F:nucleic acid binding"/>
    <property type="evidence" value="ECO:0007669"/>
    <property type="project" value="InterPro"/>
</dbReference>